<organism evidence="1">
    <name type="scientific">Clitocybe nebularis</name>
    <name type="common">Clouded agaric</name>
    <name type="synonym">Lepista nebularis</name>
    <dbReference type="NCBI Taxonomy" id="117024"/>
    <lineage>
        <taxon>Eukaryota</taxon>
        <taxon>Fungi</taxon>
        <taxon>Dikarya</taxon>
        <taxon>Basidiomycota</taxon>
        <taxon>Agaricomycotina</taxon>
        <taxon>Agaricomycetes</taxon>
        <taxon>Agaricomycetidae</taxon>
        <taxon>Agaricales</taxon>
        <taxon>Tricholomatineae</taxon>
        <taxon>Clitocybaceae</taxon>
        <taxon>Clitocybe</taxon>
    </lineage>
</organism>
<protein>
    <submittedName>
        <fullName evidence="2">Serine protease inhibitor</fullName>
    </submittedName>
    <submittedName>
        <fullName evidence="1">Serine proteinase inhibitor</fullName>
    </submittedName>
</protein>
<dbReference type="CDD" id="cd23428">
    <property type="entry name" value="beta-trefoil_Ricin_SPI"/>
    <property type="match status" value="1"/>
</dbReference>
<keyword evidence="2" id="KW-0722">Serine protease inhibitor</keyword>
<dbReference type="AlphaFoldDB" id="B8Y499"/>
<dbReference type="InterPro" id="IPR031755">
    <property type="entry name" value="Inhibitor_I66"/>
</dbReference>
<proteinExistence type="evidence at transcript level"/>
<dbReference type="EMBL" id="FJ478178">
    <property type="protein sequence ID" value="ACK87034.1"/>
    <property type="molecule type" value="Genomic_DNA"/>
</dbReference>
<accession>B8Y499</accession>
<dbReference type="GO" id="GO:0004867">
    <property type="term" value="F:serine-type endopeptidase inhibitor activity"/>
    <property type="evidence" value="ECO:0007669"/>
    <property type="project" value="UniProtKB-KW"/>
</dbReference>
<dbReference type="EMBL" id="GQ141891">
    <property type="protein sequence ID" value="ACR84419.1"/>
    <property type="molecule type" value="mRNA"/>
</dbReference>
<evidence type="ECO:0000313" key="2">
    <source>
        <dbReference type="EMBL" id="ACR84419.1"/>
    </source>
</evidence>
<reference evidence="2" key="2">
    <citation type="submission" date="2009-05" db="EMBL/GenBank/DDBJ databases">
        <title>Cnispin, a new inhibitor of trypsin-like serine proteases from the basidiomycete Clitocybe nebularis.</title>
        <authorList>
            <person name="Avanzo P."/>
            <person name="Anzlovar S."/>
            <person name="Popovic T."/>
            <person name="Sabotic J."/>
            <person name="Leonardi A."/>
            <person name="Pain R."/>
            <person name="Kos J."/>
            <person name="Brzin J."/>
        </authorList>
    </citation>
    <scope>NUCLEOTIDE SEQUENCE</scope>
    <source>
        <strain evidence="2">Vrh2004</strain>
        <tissue evidence="2">Fruiting body</tissue>
    </source>
</reference>
<keyword evidence="2" id="KW-0646">Protease inhibitor</keyword>
<dbReference type="Gene3D" id="2.80.10.50">
    <property type="match status" value="1"/>
</dbReference>
<name>B8Y499_CLINE</name>
<dbReference type="MEROPS" id="I66.002"/>
<reference evidence="1" key="1">
    <citation type="journal article" date="2009" name="Microbiology">
        <title>Trypsin-specific inhibitors from the basidiomycete Clitocybe nebularis with regulatory and defensive functions.</title>
        <authorList>
            <person name="Avanzo P."/>
            <person name="Sabotic J."/>
            <person name="Anzlovar S."/>
            <person name="Popovic T."/>
            <person name="Leonardi A."/>
            <person name="Pain R.H."/>
            <person name="Kos J."/>
            <person name="Brzin J."/>
        </authorList>
    </citation>
    <scope>NUCLEOTIDE SEQUENCE</scope>
    <source>
        <strain evidence="1">Vrh2004</strain>
    </source>
</reference>
<dbReference type="Pfam" id="PF16850">
    <property type="entry name" value="Inhibitor_I66"/>
    <property type="match status" value="1"/>
</dbReference>
<evidence type="ECO:0000313" key="1">
    <source>
        <dbReference type="EMBL" id="ACK87034.1"/>
    </source>
</evidence>
<sequence length="146" mass="16538">MSFKLPSDQYYIRNGRSFAGRALHEDHSLNPKPVICPTDDTNDLWIVEALPNGHYILRARGAPTAEHDGYVYAFLQEREEKKEWIITLRPDQDHQYTIQEATGKGWIAETGDEGHQRIAVGPLPTTKSDPPQFLGSALWTIQPLVD</sequence>